<feature type="region of interest" description="Disordered" evidence="1">
    <location>
        <begin position="1"/>
        <end position="29"/>
    </location>
</feature>
<gene>
    <name evidence="2" type="ORF">M768_01505</name>
</gene>
<reference evidence="2 3" key="1">
    <citation type="journal article" date="2015" name="Sci. Rep.">
        <title>Functional and structural properties of a novel cellulosome-like multienzyme complex: efficient glycoside hydrolysis of water-insoluble 7-xylosyl-10-deacetylpaclitaxel.</title>
        <authorList>
            <person name="Dou T.Y."/>
            <person name="Luan H.W."/>
            <person name="Ge G.B."/>
            <person name="Dong M.M."/>
            <person name="Zou H.F."/>
            <person name="He Y.Q."/>
            <person name="Cui P."/>
            <person name="Wang J.Y."/>
            <person name="Hao D.C."/>
            <person name="Yang S.L."/>
            <person name="Yang L."/>
        </authorList>
    </citation>
    <scope>NUCLEOTIDE SEQUENCE [LARGE SCALE GENOMIC DNA]</scope>
    <source>
        <strain evidence="2 3">F16</strain>
    </source>
</reference>
<proteinExistence type="predicted"/>
<dbReference type="Proteomes" id="UP000037387">
    <property type="component" value="Unassembled WGS sequence"/>
</dbReference>
<keyword evidence="3" id="KW-1185">Reference proteome</keyword>
<protein>
    <submittedName>
        <fullName evidence="2">Uncharacterized protein</fullName>
    </submittedName>
</protein>
<organism evidence="2 3">
    <name type="scientific">Cellulosimicrobium cellulans F16</name>
    <dbReference type="NCBI Taxonomy" id="1350482"/>
    <lineage>
        <taxon>Bacteria</taxon>
        <taxon>Bacillati</taxon>
        <taxon>Actinomycetota</taxon>
        <taxon>Actinomycetes</taxon>
        <taxon>Micrococcales</taxon>
        <taxon>Promicromonosporaceae</taxon>
        <taxon>Cellulosimicrobium</taxon>
    </lineage>
</organism>
<evidence type="ECO:0000313" key="2">
    <source>
        <dbReference type="EMBL" id="KON74633.1"/>
    </source>
</evidence>
<accession>A0A0M0FB07</accession>
<sequence>MSFEGGRVRSARGRAVRPTAGAGPGGRRRARAAIPTGALAGLTALGLAACAGPGTADARAVVEELAAAVAGDDGAAACALILPDAADALAADEGEPCADVVTAPDGPLAALAAAGDDLVVEDVHVAGRQAQVVTGTDTVFLAVSGDGWVVTAAGCTPREDRPYDCEVEA</sequence>
<dbReference type="AlphaFoldDB" id="A0A0M0FB07"/>
<comment type="caution">
    <text evidence="2">The sequence shown here is derived from an EMBL/GenBank/DDBJ whole genome shotgun (WGS) entry which is preliminary data.</text>
</comment>
<name>A0A0M0FB07_CELCE</name>
<dbReference type="EMBL" id="ATNL01000006">
    <property type="protein sequence ID" value="KON74633.1"/>
    <property type="molecule type" value="Genomic_DNA"/>
</dbReference>
<evidence type="ECO:0000256" key="1">
    <source>
        <dbReference type="SAM" id="MobiDB-lite"/>
    </source>
</evidence>
<evidence type="ECO:0000313" key="3">
    <source>
        <dbReference type="Proteomes" id="UP000037387"/>
    </source>
</evidence>